<dbReference type="PANTHER" id="PTHR24339">
    <property type="entry name" value="HOMEOBOX PROTEIN EMX-RELATED"/>
    <property type="match status" value="1"/>
</dbReference>
<feature type="domain" description="Homeobox" evidence="8">
    <location>
        <begin position="33"/>
        <end position="61"/>
    </location>
</feature>
<reference evidence="9" key="2">
    <citation type="submission" date="2022-10" db="EMBL/GenBank/DDBJ databases">
        <authorList>
            <consortium name="ENA_rothamsted_submissions"/>
            <consortium name="culmorum"/>
            <person name="King R."/>
        </authorList>
    </citation>
    <scope>NUCLEOTIDE SEQUENCE</scope>
</reference>
<keyword evidence="2 5" id="KW-0238">DNA-binding</keyword>
<evidence type="ECO:0000256" key="3">
    <source>
        <dbReference type="ARBA" id="ARBA00023155"/>
    </source>
</evidence>
<evidence type="ECO:0000313" key="9">
    <source>
        <dbReference type="EMBL" id="CAG9787282.1"/>
    </source>
</evidence>
<feature type="compositionally biased region" description="Polar residues" evidence="7">
    <location>
        <begin position="640"/>
        <end position="651"/>
    </location>
</feature>
<keyword evidence="4 5" id="KW-0539">Nucleus</keyword>
<feature type="DNA-binding region" description="Homeobox" evidence="5">
    <location>
        <begin position="668"/>
        <end position="727"/>
    </location>
</feature>
<name>A0A9N9WE98_9NEOP</name>
<keyword evidence="3 5" id="KW-0371">Homeobox</keyword>
<dbReference type="OrthoDB" id="6159439at2759"/>
<proteinExistence type="predicted"/>
<accession>A0A9N9WE98</accession>
<evidence type="ECO:0000256" key="5">
    <source>
        <dbReference type="PROSITE-ProRule" id="PRU00108"/>
    </source>
</evidence>
<dbReference type="Pfam" id="PF00046">
    <property type="entry name" value="Homeodomain"/>
    <property type="match status" value="3"/>
</dbReference>
<dbReference type="PANTHER" id="PTHR24339:SF28">
    <property type="entry name" value="E5-RELATED"/>
    <property type="match status" value="1"/>
</dbReference>
<dbReference type="EMBL" id="OU893348">
    <property type="protein sequence ID" value="CAG9787282.1"/>
    <property type="molecule type" value="Genomic_DNA"/>
</dbReference>
<reference evidence="9" key="1">
    <citation type="submission" date="2021-12" db="EMBL/GenBank/DDBJ databases">
        <authorList>
            <person name="King R."/>
        </authorList>
    </citation>
    <scope>NUCLEOTIDE SEQUENCE</scope>
</reference>
<feature type="domain" description="Homeobox" evidence="8">
    <location>
        <begin position="387"/>
        <end position="447"/>
    </location>
</feature>
<comment type="subcellular location">
    <subcellularLocation>
        <location evidence="1 5 6">Nucleus</location>
    </subcellularLocation>
</comment>
<evidence type="ECO:0000313" key="10">
    <source>
        <dbReference type="Proteomes" id="UP001153714"/>
    </source>
</evidence>
<dbReference type="AlphaFoldDB" id="A0A9N9WE98"/>
<dbReference type="Proteomes" id="UP001153714">
    <property type="component" value="Chromosome 17"/>
</dbReference>
<keyword evidence="10" id="KW-1185">Reference proteome</keyword>
<feature type="DNA-binding region" description="Homeobox" evidence="5">
    <location>
        <begin position="35"/>
        <end position="62"/>
    </location>
</feature>
<dbReference type="SUPFAM" id="SSF46689">
    <property type="entry name" value="Homeodomain-like"/>
    <property type="match status" value="3"/>
</dbReference>
<feature type="region of interest" description="Disordered" evidence="7">
    <location>
        <begin position="637"/>
        <end position="667"/>
    </location>
</feature>
<protein>
    <recommendedName>
        <fullName evidence="8">Homeobox domain-containing protein</fullName>
    </recommendedName>
</protein>
<evidence type="ECO:0000256" key="1">
    <source>
        <dbReference type="ARBA" id="ARBA00004123"/>
    </source>
</evidence>
<feature type="domain" description="Homeobox" evidence="8">
    <location>
        <begin position="666"/>
        <end position="726"/>
    </location>
</feature>
<evidence type="ECO:0000256" key="7">
    <source>
        <dbReference type="SAM" id="MobiDB-lite"/>
    </source>
</evidence>
<dbReference type="GO" id="GO:0000981">
    <property type="term" value="F:DNA-binding transcription factor activity, RNA polymerase II-specific"/>
    <property type="evidence" value="ECO:0007669"/>
    <property type="project" value="TreeGrafter"/>
</dbReference>
<dbReference type="InterPro" id="IPR009057">
    <property type="entry name" value="Homeodomain-like_sf"/>
</dbReference>
<gene>
    <name evidence="9" type="ORF">DIATSA_LOCUS5174</name>
</gene>
<dbReference type="PROSITE" id="PS50071">
    <property type="entry name" value="HOMEOBOX_2"/>
    <property type="match status" value="3"/>
</dbReference>
<evidence type="ECO:0000259" key="8">
    <source>
        <dbReference type="PROSITE" id="PS50071"/>
    </source>
</evidence>
<evidence type="ECO:0000256" key="2">
    <source>
        <dbReference type="ARBA" id="ARBA00023125"/>
    </source>
</evidence>
<dbReference type="InterPro" id="IPR001356">
    <property type="entry name" value="HD"/>
</dbReference>
<dbReference type="InterPro" id="IPR050877">
    <property type="entry name" value="EMX-VAX-Noto_Homeobox_TFs"/>
</dbReference>
<feature type="DNA-binding region" description="Homeobox" evidence="5">
    <location>
        <begin position="389"/>
        <end position="448"/>
    </location>
</feature>
<organism evidence="9 10">
    <name type="scientific">Diatraea saccharalis</name>
    <name type="common">sugarcane borer</name>
    <dbReference type="NCBI Taxonomy" id="40085"/>
    <lineage>
        <taxon>Eukaryota</taxon>
        <taxon>Metazoa</taxon>
        <taxon>Ecdysozoa</taxon>
        <taxon>Arthropoda</taxon>
        <taxon>Hexapoda</taxon>
        <taxon>Insecta</taxon>
        <taxon>Pterygota</taxon>
        <taxon>Neoptera</taxon>
        <taxon>Endopterygota</taxon>
        <taxon>Lepidoptera</taxon>
        <taxon>Glossata</taxon>
        <taxon>Ditrysia</taxon>
        <taxon>Pyraloidea</taxon>
        <taxon>Crambidae</taxon>
        <taxon>Crambinae</taxon>
        <taxon>Diatraea</taxon>
    </lineage>
</organism>
<sequence>MNLSWSGTSDISSASGVNSDDEEIFVNSYSDTRKEVAEAMGISKDSVKAWFQNRRFKEKLRKRELEIDKKIFLRKAESSSCPSIIPTSTGCERSFPGTSLPRQICQSENDSKPNTKLDIVVKPNTATAPDPFRHNYYQNISAVREEIPATTSPYFSLSNTNKSYKNNDEYKASAEFSIDLFKKYKHILCRDKSESDIKSDKEYLQVQSSTSDGSENRNYQTKLEQHHNLNDMCMNNTNPDQYQMSITQNIRPGTSDTYPECDRIPQSSNKELMWSPLTLSLATPNIVPATNTSFTSTRTSSTLNENSVQKEDCDCCKCPKQIHHVNKLENLQYSEKPQYIYYQRDKVNPSSGASRTNDTSGINSDVEEIFENSYSDDEIQKLILSKGKCKRYRSAFTTDQINYLENIFKKLPYINQIQRHKIGVAIGLPDKCIKVWFQNRRMKEKVMNRDFKTNEVLYHKKAWSASCPSINAKVKGCEESVPVLYTPRRMFQSNTFLKTDTVVKSNTPTATSSFRPTHHEDVSPKLVCNSSPNSSASNKDNAVYKASAELPVDLCKKYNNFSTQHKSDNDIKWDNKTIDSSRNTYNLQNQELQYIPEDLSMKTSTSKQYQASIQGNIKPDNSQSKYYNVPRHIEYHDNRASGSHDASNTNVDLKEKHDPMNKHKKSKYKRYRGPFTTDQLSLFETAFRIWPHVNDIRCHAMASATGLTENCIRDWFENRRLQEKGFKRKPEANEDLYHEKASGSCPPTISTGCERSLPVISPPGQISAPNIAPKVKTKVEMAVESNTPTTSSPFKHKNYQDISSVGDEMPARISTDHSVSNASDSYKDNAAHETSEEFSIDLCEQNHYYTI</sequence>
<evidence type="ECO:0000256" key="6">
    <source>
        <dbReference type="RuleBase" id="RU000682"/>
    </source>
</evidence>
<feature type="compositionally biased region" description="Basic and acidic residues" evidence="7">
    <location>
        <begin position="652"/>
        <end position="661"/>
    </location>
</feature>
<dbReference type="Gene3D" id="1.10.10.60">
    <property type="entry name" value="Homeodomain-like"/>
    <property type="match status" value="3"/>
</dbReference>
<evidence type="ECO:0000256" key="4">
    <source>
        <dbReference type="ARBA" id="ARBA00023242"/>
    </source>
</evidence>
<dbReference type="SMART" id="SM00389">
    <property type="entry name" value="HOX"/>
    <property type="match status" value="3"/>
</dbReference>
<dbReference type="GO" id="GO:0000978">
    <property type="term" value="F:RNA polymerase II cis-regulatory region sequence-specific DNA binding"/>
    <property type="evidence" value="ECO:0007669"/>
    <property type="project" value="TreeGrafter"/>
</dbReference>
<dbReference type="GO" id="GO:0005634">
    <property type="term" value="C:nucleus"/>
    <property type="evidence" value="ECO:0007669"/>
    <property type="project" value="UniProtKB-SubCell"/>
</dbReference>
<dbReference type="CDD" id="cd00086">
    <property type="entry name" value="homeodomain"/>
    <property type="match status" value="3"/>
</dbReference>